<dbReference type="Gene3D" id="6.10.140.2030">
    <property type="match status" value="1"/>
</dbReference>
<reference evidence="3" key="1">
    <citation type="journal article" date="2018" name="PLoS Negl. Trop. Dis.">
        <title>Sialome diversity of ticks revealed by RNAseq of single tick salivary glands.</title>
        <authorList>
            <person name="Perner J."/>
            <person name="Kropackova S."/>
            <person name="Kopacek P."/>
            <person name="Ribeiro J.M."/>
        </authorList>
    </citation>
    <scope>NUCLEOTIDE SEQUENCE</scope>
    <source>
        <strain evidence="3">Siblings of single egg batch collected in Ceske Budejovice</strain>
        <tissue evidence="3">Salivary glands</tissue>
    </source>
</reference>
<evidence type="ECO:0000256" key="1">
    <source>
        <dbReference type="SAM" id="MobiDB-lite"/>
    </source>
</evidence>
<organism evidence="3">
    <name type="scientific">Ixodes ricinus</name>
    <name type="common">Common tick</name>
    <name type="synonym">Acarus ricinus</name>
    <dbReference type="NCBI Taxonomy" id="34613"/>
    <lineage>
        <taxon>Eukaryota</taxon>
        <taxon>Metazoa</taxon>
        <taxon>Ecdysozoa</taxon>
        <taxon>Arthropoda</taxon>
        <taxon>Chelicerata</taxon>
        <taxon>Arachnida</taxon>
        <taxon>Acari</taxon>
        <taxon>Parasitiformes</taxon>
        <taxon>Ixodida</taxon>
        <taxon>Ixodoidea</taxon>
        <taxon>Ixodidae</taxon>
        <taxon>Ixodinae</taxon>
        <taxon>Ixodes</taxon>
    </lineage>
</organism>
<feature type="compositionally biased region" description="Low complexity" evidence="1">
    <location>
        <begin position="92"/>
        <end position="107"/>
    </location>
</feature>
<proteinExistence type="predicted"/>
<dbReference type="Pfam" id="PF16741">
    <property type="entry name" value="mRNA_decap_C"/>
    <property type="match status" value="1"/>
</dbReference>
<evidence type="ECO:0000259" key="2">
    <source>
        <dbReference type="Pfam" id="PF16741"/>
    </source>
</evidence>
<dbReference type="InterPro" id="IPR031953">
    <property type="entry name" value="mRNA_decap_C"/>
</dbReference>
<name>A0A147BTI6_IXORI</name>
<feature type="domain" description="mRNA-decapping enzyme C-terminal" evidence="2">
    <location>
        <begin position="364"/>
        <end position="403"/>
    </location>
</feature>
<sequence>MAAKPNYRQRCASESDSNHRNHGNAVAGGQNGATKDIVALLAKAKDQYDMKNAGVQNGCSVGNPKGNNGGGRARGGRRNGTTSSPPARNHPHPNNKVNNSKNNVAANGSHDAKNGVLFKPTPLRNNGVVAAAASPNVVEPPSTPLTVATLFAAVSGGRASVSPLPAEGKDVCNGGGGGGGGGGGREVLQELLSNPANLLEHVERMQRNEGASSGGQASPPADASPRHRAASCVATLSAWEATDDLRQKLRLAPQSSHGSGEQGGAGLTAAPQWASSGRPNRSPPPATGGETNAGEMFQSPAACDVPLLSPMAFTRSTSLIASSPPSSNSFSASGSPYMNGHVTDALIPPHALSGGRRPNSSSVTPLTKEQFRDALIFMLQTDNDFLVKIHEAYLGSLKSHFSVDVNSILSALGRL</sequence>
<feature type="region of interest" description="Disordered" evidence="1">
    <location>
        <begin position="253"/>
        <end position="296"/>
    </location>
</feature>
<accession>A0A147BTI6</accession>
<feature type="region of interest" description="Disordered" evidence="1">
    <location>
        <begin position="206"/>
        <end position="229"/>
    </location>
</feature>
<dbReference type="AlphaFoldDB" id="A0A147BTI6"/>
<protein>
    <submittedName>
        <fullName evidence="3">Putative mrna-decapping enzyme 1b</fullName>
    </submittedName>
</protein>
<feature type="region of interest" description="Disordered" evidence="1">
    <location>
        <begin position="53"/>
        <end position="114"/>
    </location>
</feature>
<feature type="region of interest" description="Disordered" evidence="1">
    <location>
        <begin position="1"/>
        <end position="33"/>
    </location>
</feature>
<dbReference type="EMBL" id="GEGO01001344">
    <property type="protein sequence ID" value="JAR94060.1"/>
    <property type="molecule type" value="Transcribed_RNA"/>
</dbReference>
<evidence type="ECO:0000313" key="3">
    <source>
        <dbReference type="EMBL" id="JAR94060.1"/>
    </source>
</evidence>